<keyword evidence="8" id="KW-0813">Transport</keyword>
<dbReference type="Pfam" id="PF03023">
    <property type="entry name" value="MurJ"/>
    <property type="match status" value="1"/>
</dbReference>
<comment type="subcellular location">
    <subcellularLocation>
        <location evidence="1">Cell membrane</location>
        <topology evidence="1">Multi-pass membrane protein</topology>
    </subcellularLocation>
</comment>
<feature type="transmembrane region" description="Helical" evidence="9">
    <location>
        <begin position="216"/>
        <end position="235"/>
    </location>
</feature>
<dbReference type="InterPro" id="IPR051050">
    <property type="entry name" value="Lipid_II_flippase_MurJ/MviN"/>
</dbReference>
<dbReference type="Proteomes" id="UP001198374">
    <property type="component" value="Unassembled WGS sequence"/>
</dbReference>
<comment type="function">
    <text evidence="8">Involved in peptidoglycan biosynthesis. Transports lipid-linked peptidoglycan precursors from the inner to the outer leaflet of the cytoplasmic membrane.</text>
</comment>
<feature type="transmembrane region" description="Helical" evidence="9">
    <location>
        <begin position="262"/>
        <end position="282"/>
    </location>
</feature>
<dbReference type="NCBIfam" id="TIGR01695">
    <property type="entry name" value="murJ_mviN"/>
    <property type="match status" value="1"/>
</dbReference>
<feature type="transmembrane region" description="Helical" evidence="9">
    <location>
        <begin position="12"/>
        <end position="30"/>
    </location>
</feature>
<keyword evidence="3 9" id="KW-0812">Transmembrane</keyword>
<evidence type="ECO:0000256" key="2">
    <source>
        <dbReference type="ARBA" id="ARBA00022475"/>
    </source>
</evidence>
<feature type="transmembrane region" description="Helical" evidence="9">
    <location>
        <begin position="151"/>
        <end position="170"/>
    </location>
</feature>
<evidence type="ECO:0000256" key="4">
    <source>
        <dbReference type="ARBA" id="ARBA00022960"/>
    </source>
</evidence>
<evidence type="ECO:0000256" key="3">
    <source>
        <dbReference type="ARBA" id="ARBA00022692"/>
    </source>
</evidence>
<evidence type="ECO:0000256" key="9">
    <source>
        <dbReference type="SAM" id="Phobius"/>
    </source>
</evidence>
<gene>
    <name evidence="10" type="primary">murJ</name>
    <name evidence="10" type="ORF">LDJ82_03095</name>
</gene>
<feature type="transmembrane region" description="Helical" evidence="9">
    <location>
        <begin position="344"/>
        <end position="366"/>
    </location>
</feature>
<keyword evidence="4 8" id="KW-0133">Cell shape</keyword>
<dbReference type="PIRSF" id="PIRSF002869">
    <property type="entry name" value="MviN"/>
    <property type="match status" value="1"/>
</dbReference>
<dbReference type="PANTHER" id="PTHR47019:SF1">
    <property type="entry name" value="LIPID II FLIPPASE MURJ"/>
    <property type="match status" value="1"/>
</dbReference>
<evidence type="ECO:0000256" key="5">
    <source>
        <dbReference type="ARBA" id="ARBA00022984"/>
    </source>
</evidence>
<dbReference type="EMBL" id="JAIWIY010000001">
    <property type="protein sequence ID" value="MCA2095896.1"/>
    <property type="molecule type" value="Genomic_DNA"/>
</dbReference>
<proteinExistence type="inferred from homology"/>
<feature type="transmembrane region" description="Helical" evidence="9">
    <location>
        <begin position="460"/>
        <end position="481"/>
    </location>
</feature>
<evidence type="ECO:0000256" key="8">
    <source>
        <dbReference type="PIRNR" id="PIRNR002869"/>
    </source>
</evidence>
<keyword evidence="8" id="KW-0961">Cell wall biogenesis/degradation</keyword>
<name>A0ABS7Z035_9FIRM</name>
<evidence type="ECO:0000313" key="10">
    <source>
        <dbReference type="EMBL" id="MCA2095896.1"/>
    </source>
</evidence>
<feature type="transmembrane region" description="Helical" evidence="9">
    <location>
        <begin position="118"/>
        <end position="139"/>
    </location>
</feature>
<evidence type="ECO:0000256" key="7">
    <source>
        <dbReference type="ARBA" id="ARBA00023136"/>
    </source>
</evidence>
<evidence type="ECO:0000313" key="11">
    <source>
        <dbReference type="Proteomes" id="UP001198374"/>
    </source>
</evidence>
<feature type="transmembrane region" description="Helical" evidence="9">
    <location>
        <begin position="303"/>
        <end position="324"/>
    </location>
</feature>
<feature type="transmembrane region" description="Helical" evidence="9">
    <location>
        <begin position="83"/>
        <end position="106"/>
    </location>
</feature>
<accession>A0ABS7Z035</accession>
<keyword evidence="11" id="KW-1185">Reference proteome</keyword>
<dbReference type="InterPro" id="IPR004268">
    <property type="entry name" value="MurJ"/>
</dbReference>
<comment type="similarity">
    <text evidence="8">Belongs to the MurJ/MviN family.</text>
</comment>
<feature type="transmembrane region" description="Helical" evidence="9">
    <location>
        <begin position="176"/>
        <end position="195"/>
    </location>
</feature>
<feature type="transmembrane region" description="Helical" evidence="9">
    <location>
        <begin position="398"/>
        <end position="420"/>
    </location>
</feature>
<keyword evidence="7 8" id="KW-0472">Membrane</keyword>
<dbReference type="PRINTS" id="PR01806">
    <property type="entry name" value="VIRFACTRMVIN"/>
</dbReference>
<organism evidence="10 11">
    <name type="scientific">Anaerococcus degeneri</name>
    <dbReference type="NCBI Taxonomy" id="361500"/>
    <lineage>
        <taxon>Bacteria</taxon>
        <taxon>Bacillati</taxon>
        <taxon>Bacillota</taxon>
        <taxon>Tissierellia</taxon>
        <taxon>Tissierellales</taxon>
        <taxon>Peptoniphilaceae</taxon>
        <taxon>Anaerococcus</taxon>
    </lineage>
</organism>
<sequence>MNNTLVLMVLNLIGKLFSFFREMVFSYFYGTSAITDAFNTSTTAATLIFSVITYALSKTYIPSFSKISKEKGEEAGDEFTNKLLNFSLFLCTTIMIIGLVFAPYIVKMFAIGYDGEKLKIASLFMRAVILTMYPNIYAAIFSSYLQIKGDFITPALPLLILNIILGITVAVSKGNIYIMAAGIFLAYFVQFAVFPKKIKESGFKRKRAKAKIDEDIRTLIKLSIPTIFSMAAVYISTIVDQSFASIVANDGGVSVINYSLKILRIVSSTFIVPFQITAYPIIGKLAAEGNFDEVKHITSKTMVKIMILFIPSLVGLMVLSRPIISFVYMRGAFGYEDMVRTADVLFYYTIYLIGPAVADLLYLSFFSVQNTKIPTIISFIQLSVNVFLDFALSRKYGLVGLALATTLSQFVLVGLASFMYVKHFGKLDNAYIIKNIGKIGLGGVVLGFVAYYTYKLRPSNLWLLVTILLASLVYLAIILALKVDGLDEIKEKFTKKIKKFR</sequence>
<reference evidence="11" key="1">
    <citation type="submission" date="2023-07" db="EMBL/GenBank/DDBJ databases">
        <title>FDA dAtabase for Regulatory Grade micrObial Sequences (FDA-ARGOS): Supporting development and validation of Infectious Disease Dx tests.</title>
        <authorList>
            <person name="Sproer C."/>
            <person name="Gronow S."/>
            <person name="Severitt S."/>
            <person name="Schroder I."/>
            <person name="Tallon L."/>
            <person name="Sadzewicz L."/>
            <person name="Zhao X."/>
            <person name="Boylan J."/>
            <person name="Ott S."/>
            <person name="Bowen H."/>
            <person name="Vavikolanu K."/>
            <person name="Hazen T."/>
            <person name="Aluvathingal J."/>
            <person name="Nadendla S."/>
            <person name="Lowell S."/>
            <person name="Myers T."/>
            <person name="Yan Y."/>
        </authorList>
    </citation>
    <scope>NUCLEOTIDE SEQUENCE [LARGE SCALE GENOMIC DNA]</scope>
    <source>
        <strain evidence="11">FDAARGOS_1538</strain>
    </source>
</reference>
<evidence type="ECO:0000256" key="1">
    <source>
        <dbReference type="ARBA" id="ARBA00004651"/>
    </source>
</evidence>
<keyword evidence="6 9" id="KW-1133">Transmembrane helix</keyword>
<dbReference type="RefSeq" id="WP_209773056.1">
    <property type="nucleotide sequence ID" value="NZ_JAGGLO010000003.1"/>
</dbReference>
<dbReference type="PANTHER" id="PTHR47019">
    <property type="entry name" value="LIPID II FLIPPASE MURJ"/>
    <property type="match status" value="1"/>
</dbReference>
<keyword evidence="2 8" id="KW-1003">Cell membrane</keyword>
<comment type="caution">
    <text evidence="10">The sequence shown here is derived from an EMBL/GenBank/DDBJ whole genome shotgun (WGS) entry which is preliminary data.</text>
</comment>
<keyword evidence="5 8" id="KW-0573">Peptidoglycan synthesis</keyword>
<feature type="transmembrane region" description="Helical" evidence="9">
    <location>
        <begin position="432"/>
        <end position="454"/>
    </location>
</feature>
<protein>
    <recommendedName>
        <fullName evidence="8">Lipid II flippase</fullName>
    </recommendedName>
</protein>
<feature type="transmembrane region" description="Helical" evidence="9">
    <location>
        <begin position="42"/>
        <end position="62"/>
    </location>
</feature>
<evidence type="ECO:0000256" key="6">
    <source>
        <dbReference type="ARBA" id="ARBA00022989"/>
    </source>
</evidence>